<evidence type="ECO:0000313" key="3">
    <source>
        <dbReference type="Proteomes" id="UP000075243"/>
    </source>
</evidence>
<dbReference type="CDD" id="cd09272">
    <property type="entry name" value="RNase_HI_RT_Ty1"/>
    <property type="match status" value="1"/>
</dbReference>
<proteinExistence type="predicted"/>
<dbReference type="PANTHER" id="PTHR11439:SF502">
    <property type="entry name" value="SECRETED RXLR EFFECTOR PROTEIN 161-LIKE"/>
    <property type="match status" value="1"/>
</dbReference>
<keyword evidence="3" id="KW-1185">Reference proteome</keyword>
<name>A0A151U0L5_CAJCA</name>
<organism evidence="2 3">
    <name type="scientific">Cajanus cajan</name>
    <name type="common">Pigeon pea</name>
    <name type="synonym">Cajanus indicus</name>
    <dbReference type="NCBI Taxonomy" id="3821"/>
    <lineage>
        <taxon>Eukaryota</taxon>
        <taxon>Viridiplantae</taxon>
        <taxon>Streptophyta</taxon>
        <taxon>Embryophyta</taxon>
        <taxon>Tracheophyta</taxon>
        <taxon>Spermatophyta</taxon>
        <taxon>Magnoliopsida</taxon>
        <taxon>eudicotyledons</taxon>
        <taxon>Gunneridae</taxon>
        <taxon>Pentapetalae</taxon>
        <taxon>rosids</taxon>
        <taxon>fabids</taxon>
        <taxon>Fabales</taxon>
        <taxon>Fabaceae</taxon>
        <taxon>Papilionoideae</taxon>
        <taxon>50 kb inversion clade</taxon>
        <taxon>NPAAA clade</taxon>
        <taxon>indigoferoid/millettioid clade</taxon>
        <taxon>Phaseoleae</taxon>
        <taxon>Cajanus</taxon>
    </lineage>
</organism>
<dbReference type="OMA" id="MLNCKAT"/>
<dbReference type="Proteomes" id="UP000075243">
    <property type="component" value="Chromosome 2"/>
</dbReference>
<gene>
    <name evidence="2" type="ORF">KK1_005433</name>
</gene>
<dbReference type="PANTHER" id="PTHR11439">
    <property type="entry name" value="GAG-POL-RELATED RETROTRANSPOSON"/>
    <property type="match status" value="1"/>
</dbReference>
<dbReference type="AlphaFoldDB" id="A0A151U0L5"/>
<feature type="domain" description="Reverse transcriptase Ty1/copia-type" evidence="1">
    <location>
        <begin position="1"/>
        <end position="49"/>
    </location>
</feature>
<dbReference type="SUPFAM" id="SSF56672">
    <property type="entry name" value="DNA/RNA polymerases"/>
    <property type="match status" value="1"/>
</dbReference>
<protein>
    <submittedName>
        <fullName evidence="2">Copia protein</fullName>
    </submittedName>
</protein>
<accession>A0A151U0L5</accession>
<dbReference type="InterPro" id="IPR013103">
    <property type="entry name" value="RVT_2"/>
</dbReference>
<evidence type="ECO:0000259" key="1">
    <source>
        <dbReference type="Pfam" id="PF07727"/>
    </source>
</evidence>
<dbReference type="Gramene" id="C.cajan_05301.t">
    <property type="protein sequence ID" value="C.cajan_05301.t"/>
    <property type="gene ID" value="C.cajan_05301"/>
</dbReference>
<dbReference type="EMBL" id="CM003604">
    <property type="protein sequence ID" value="KYP72830.1"/>
    <property type="molecule type" value="Genomic_DNA"/>
</dbReference>
<dbReference type="STRING" id="3821.A0A151U0L5"/>
<reference evidence="2 3" key="1">
    <citation type="journal article" date="2012" name="Nat. Biotechnol.">
        <title>Draft genome sequence of pigeonpea (Cajanus cajan), an orphan legume crop of resource-poor farmers.</title>
        <authorList>
            <person name="Varshney R.K."/>
            <person name="Chen W."/>
            <person name="Li Y."/>
            <person name="Bharti A.K."/>
            <person name="Saxena R.K."/>
            <person name="Schlueter J.A."/>
            <person name="Donoghue M.T."/>
            <person name="Azam S."/>
            <person name="Fan G."/>
            <person name="Whaley A.M."/>
            <person name="Farmer A.D."/>
            <person name="Sheridan J."/>
            <person name="Iwata A."/>
            <person name="Tuteja R."/>
            <person name="Penmetsa R.V."/>
            <person name="Wu W."/>
            <person name="Upadhyaya H.D."/>
            <person name="Yang S.P."/>
            <person name="Shah T."/>
            <person name="Saxena K.B."/>
            <person name="Michael T."/>
            <person name="McCombie W.R."/>
            <person name="Yang B."/>
            <person name="Zhang G."/>
            <person name="Yang H."/>
            <person name="Wang J."/>
            <person name="Spillane C."/>
            <person name="Cook D.R."/>
            <person name="May G.D."/>
            <person name="Xu X."/>
            <person name="Jackson S.A."/>
        </authorList>
    </citation>
    <scope>NUCLEOTIDE SEQUENCE [LARGE SCALE GENOMIC DNA]</scope>
    <source>
        <strain evidence="3">cv. Asha</strain>
    </source>
</reference>
<evidence type="ECO:0000313" key="2">
    <source>
        <dbReference type="EMBL" id="KYP72830.1"/>
    </source>
</evidence>
<dbReference type="Pfam" id="PF07727">
    <property type="entry name" value="RVT_2"/>
    <property type="match status" value="1"/>
</dbReference>
<sequence>MTDLGMMRYFLGMEVHQFDDGIFLSQKKYANDLLKKFKLENCNPVSTPLAVNEKLSKADGDAKADVTQYRSLVGSLLYLTATRPDLMFCSSLLSRFMHSPSLTHFGVGKRVLRYLKGYVFSLGSGVFSWNSKKQDVVAQSSAEAEYVAAAAASNQAIWVRKVLTDLSHVQMEPTVLWCDNKSAISIAKNPIQHGRTKHINVKFHAIREAEKNGDVQLMYCRSEEQLADILTKALPSAKFNELRSKLGVLKKSFKEEC</sequence>
<dbReference type="InterPro" id="IPR043502">
    <property type="entry name" value="DNA/RNA_pol_sf"/>
</dbReference>